<reference evidence="2" key="3">
    <citation type="submission" date="2025-08" db="UniProtKB">
        <authorList>
            <consortium name="RefSeq"/>
        </authorList>
    </citation>
    <scope>IDENTIFICATION</scope>
    <source>
        <strain evidence="2">CBS 342.82</strain>
    </source>
</reference>
<evidence type="ECO:0000313" key="2">
    <source>
        <dbReference type="RefSeq" id="XP_033459345.1"/>
    </source>
</evidence>
<dbReference type="Gene3D" id="2.30.110.10">
    <property type="entry name" value="Electron Transport, Fmn-binding Protein, Chain A"/>
    <property type="match status" value="1"/>
</dbReference>
<evidence type="ECO:0000313" key="1">
    <source>
        <dbReference type="Proteomes" id="UP000504637"/>
    </source>
</evidence>
<dbReference type="Pfam" id="PF12900">
    <property type="entry name" value="Pyridox_ox_2"/>
    <property type="match status" value="1"/>
</dbReference>
<dbReference type="OrthoDB" id="444432at2759"/>
<protein>
    <recommendedName>
        <fullName evidence="3">5-nitroimidazole antibiotic resistance protein</fullName>
    </recommendedName>
</protein>
<dbReference type="SUPFAM" id="SSF50475">
    <property type="entry name" value="FMN-binding split barrel"/>
    <property type="match status" value="1"/>
</dbReference>
<reference evidence="2" key="1">
    <citation type="submission" date="2020-01" db="EMBL/GenBank/DDBJ databases">
        <authorList>
            <consortium name="DOE Joint Genome Institute"/>
            <person name="Haridas S."/>
            <person name="Albert R."/>
            <person name="Binder M."/>
            <person name="Bloem J."/>
            <person name="Labutti K."/>
            <person name="Salamov A."/>
            <person name="Andreopoulos B."/>
            <person name="Baker S.E."/>
            <person name="Barry K."/>
            <person name="Bills G."/>
            <person name="Bluhm B.H."/>
            <person name="Cannon C."/>
            <person name="Castanera R."/>
            <person name="Culley D.E."/>
            <person name="Daum C."/>
            <person name="Ezra D."/>
            <person name="Gonzalez J.B."/>
            <person name="Henrissat B."/>
            <person name="Kuo A."/>
            <person name="Liang C."/>
            <person name="Lipzen A."/>
            <person name="Lutzoni F."/>
            <person name="Magnuson J."/>
            <person name="Mondo S."/>
            <person name="Nolan M."/>
            <person name="Ohm R."/>
            <person name="Pangilinan J."/>
            <person name="Park H.-J."/>
            <person name="Ramirez L."/>
            <person name="Alfaro M."/>
            <person name="Sun H."/>
            <person name="Tritt A."/>
            <person name="Yoshinaga Y."/>
            <person name="Zwiers L.-H."/>
            <person name="Turgeon B.G."/>
            <person name="Goodwin S.B."/>
            <person name="Spatafora J.W."/>
            <person name="Crous P.W."/>
            <person name="Grigoriev I.V."/>
        </authorList>
    </citation>
    <scope>NUCLEOTIDE SEQUENCE</scope>
    <source>
        <strain evidence="2">CBS 342.82</strain>
    </source>
</reference>
<proteinExistence type="predicted"/>
<dbReference type="InterPro" id="IPR012349">
    <property type="entry name" value="Split_barrel_FMN-bd"/>
</dbReference>
<organism evidence="2">
    <name type="scientific">Dissoconium aciculare CBS 342.82</name>
    <dbReference type="NCBI Taxonomy" id="1314786"/>
    <lineage>
        <taxon>Eukaryota</taxon>
        <taxon>Fungi</taxon>
        <taxon>Dikarya</taxon>
        <taxon>Ascomycota</taxon>
        <taxon>Pezizomycotina</taxon>
        <taxon>Dothideomycetes</taxon>
        <taxon>Dothideomycetidae</taxon>
        <taxon>Mycosphaerellales</taxon>
        <taxon>Dissoconiaceae</taxon>
        <taxon>Dissoconium</taxon>
    </lineage>
</organism>
<dbReference type="InterPro" id="IPR024747">
    <property type="entry name" value="Pyridox_Oxase-rel"/>
</dbReference>
<sequence length="253" mass="27584">MAQANPSYTPDERSRGVRLNKRIDYDQELIHGIINETPILHVSFNAPVKSGPQFPTILPMLGVVSTYNDEEHPSVYLHGSGVARLFRITANDEVPLTVCGSLLDGYVLALAPFHNSCNYRSAVVFGYGSVVTNEDEINFALRAIVNNSNPNRWENSRSPPTKAELNATGVLKVRIETASAKVRTGGPHDDKADLSNSTLTSSCWTGVIPTYQVLGEPVADEVSQVKAVPEYISDWVADTNAMNEQRAIDALDG</sequence>
<dbReference type="GeneID" id="54364285"/>
<evidence type="ECO:0008006" key="3">
    <source>
        <dbReference type="Google" id="ProtNLM"/>
    </source>
</evidence>
<reference evidence="2" key="2">
    <citation type="submission" date="2020-04" db="EMBL/GenBank/DDBJ databases">
        <authorList>
            <consortium name="NCBI Genome Project"/>
        </authorList>
    </citation>
    <scope>NUCLEOTIDE SEQUENCE</scope>
    <source>
        <strain evidence="2">CBS 342.82</strain>
    </source>
</reference>
<dbReference type="RefSeq" id="XP_033459345.1">
    <property type="nucleotide sequence ID" value="XM_033606485.1"/>
</dbReference>
<dbReference type="PANTHER" id="PTHR34071:SF2">
    <property type="entry name" value="FLAVIN-NUCLEOTIDE-BINDING PROTEIN"/>
    <property type="match status" value="1"/>
</dbReference>
<accession>A0A6J3M499</accession>
<keyword evidence="1" id="KW-1185">Reference proteome</keyword>
<dbReference type="AlphaFoldDB" id="A0A6J3M499"/>
<name>A0A6J3M499_9PEZI</name>
<gene>
    <name evidence="2" type="ORF">K489DRAFT_389203</name>
</gene>
<dbReference type="PANTHER" id="PTHR34071">
    <property type="entry name" value="5-NITROIMIDAZOLE ANTIBIOTICS RESISTANCE PROTEIN, NIMA-FAMILY-RELATED PROTEIN-RELATED"/>
    <property type="match status" value="1"/>
</dbReference>
<dbReference type="Proteomes" id="UP000504637">
    <property type="component" value="Unplaced"/>
</dbReference>